<dbReference type="AlphaFoldDB" id="A0A816I061"/>
<dbReference type="EMBL" id="HG994369">
    <property type="protein sequence ID" value="CAF1928237.1"/>
    <property type="molecule type" value="Genomic_DNA"/>
</dbReference>
<dbReference type="EMBL" id="HG994367">
    <property type="protein sequence ID" value="CAF1698500.1"/>
    <property type="molecule type" value="Genomic_DNA"/>
</dbReference>
<accession>A0A816I061</accession>
<dbReference type="Proteomes" id="UP001295469">
    <property type="component" value="Chromosome C03"/>
</dbReference>
<evidence type="ECO:0000313" key="2">
    <source>
        <dbReference type="EMBL" id="CAF1928237.1"/>
    </source>
</evidence>
<organism evidence="1">
    <name type="scientific">Brassica napus</name>
    <name type="common">Rape</name>
    <dbReference type="NCBI Taxonomy" id="3708"/>
    <lineage>
        <taxon>Eukaryota</taxon>
        <taxon>Viridiplantae</taxon>
        <taxon>Streptophyta</taxon>
        <taxon>Embryophyta</taxon>
        <taxon>Tracheophyta</taxon>
        <taxon>Spermatophyta</taxon>
        <taxon>Magnoliopsida</taxon>
        <taxon>eudicotyledons</taxon>
        <taxon>Gunneridae</taxon>
        <taxon>Pentapetalae</taxon>
        <taxon>rosids</taxon>
        <taxon>malvids</taxon>
        <taxon>Brassicales</taxon>
        <taxon>Brassicaceae</taxon>
        <taxon>Brassiceae</taxon>
        <taxon>Brassica</taxon>
    </lineage>
</organism>
<protein>
    <submittedName>
        <fullName evidence="1">(rape) hypothetical protein</fullName>
    </submittedName>
</protein>
<gene>
    <name evidence="1" type="ORF">DARMORV10_C03P14270.1</name>
    <name evidence="2" type="ORF">DARMORV10_C05P25100.1</name>
    <name evidence="3" type="ORF">DARMORV10_C07P08140.1</name>
</gene>
<dbReference type="Proteomes" id="UP001295469">
    <property type="component" value="Chromosome C05"/>
</dbReference>
<proteinExistence type="predicted"/>
<evidence type="ECO:0000313" key="1">
    <source>
        <dbReference type="EMBL" id="CAF1698500.1"/>
    </source>
</evidence>
<evidence type="ECO:0000313" key="3">
    <source>
        <dbReference type="EMBL" id="CAF1956386.1"/>
    </source>
</evidence>
<name>A0A816I061_BRANA</name>
<sequence length="41" mass="4792">MLKWACPTHLRPSPFNFRVHIKSIYLTILNGLRRVCPLVSI</sequence>
<reference evidence="1" key="1">
    <citation type="submission" date="2021-01" db="EMBL/GenBank/DDBJ databases">
        <authorList>
            <consortium name="Genoscope - CEA"/>
            <person name="William W."/>
        </authorList>
    </citation>
    <scope>NUCLEOTIDE SEQUENCE</scope>
</reference>
<dbReference type="EMBL" id="HG994371">
    <property type="protein sequence ID" value="CAF1956386.1"/>
    <property type="molecule type" value="Genomic_DNA"/>
</dbReference>
<dbReference type="Proteomes" id="UP001295469">
    <property type="component" value="Chromosome C07"/>
</dbReference>